<evidence type="ECO:0000256" key="1">
    <source>
        <dbReference type="SAM" id="MobiDB-lite"/>
    </source>
</evidence>
<dbReference type="InterPro" id="IPR043502">
    <property type="entry name" value="DNA/RNA_pol_sf"/>
</dbReference>
<evidence type="ECO:0000313" key="3">
    <source>
        <dbReference type="EMBL" id="GBH22194.1"/>
    </source>
</evidence>
<feature type="region of interest" description="Disordered" evidence="1">
    <location>
        <begin position="47"/>
        <end position="92"/>
    </location>
</feature>
<dbReference type="SUPFAM" id="SSF56672">
    <property type="entry name" value="DNA/RNA polymerases"/>
    <property type="match status" value="1"/>
</dbReference>
<evidence type="ECO:0000259" key="2">
    <source>
        <dbReference type="PROSITE" id="PS50507"/>
    </source>
</evidence>
<proteinExistence type="predicted"/>
<dbReference type="Pfam" id="PF00680">
    <property type="entry name" value="RdRP_1"/>
    <property type="match status" value="1"/>
</dbReference>
<reference evidence="3" key="1">
    <citation type="submission" date="2017-04" db="EMBL/GenBank/DDBJ databases">
        <title>Unveiling RNA virosphere associated with marine microorganisms.</title>
        <authorList>
            <person name="Urayama S."/>
            <person name="Takaki Y."/>
            <person name="Nishi S."/>
            <person name="Yoshida Y."/>
            <person name="Deguchi S."/>
            <person name="Takai K."/>
            <person name="Nunoura T."/>
        </authorList>
    </citation>
    <scope>NUCLEOTIDE SEQUENCE</scope>
</reference>
<dbReference type="GO" id="GO:0006351">
    <property type="term" value="P:DNA-templated transcription"/>
    <property type="evidence" value="ECO:0007669"/>
    <property type="project" value="InterPro"/>
</dbReference>
<dbReference type="GO" id="GO:0003723">
    <property type="term" value="F:RNA binding"/>
    <property type="evidence" value="ECO:0007669"/>
    <property type="project" value="InterPro"/>
</dbReference>
<dbReference type="PROSITE" id="PS50507">
    <property type="entry name" value="RDRP_SSRNA_POS"/>
    <property type="match status" value="1"/>
</dbReference>
<dbReference type="AlphaFoldDB" id="A0A2V0RAS2"/>
<dbReference type="EMBL" id="BDQA01000761">
    <property type="protein sequence ID" value="GBH22194.1"/>
    <property type="molecule type" value="Genomic_RNA"/>
</dbReference>
<name>A0A2V0RAS2_9ZZZZ</name>
<accession>A0A2V0RAS2</accession>
<dbReference type="GO" id="GO:0039694">
    <property type="term" value="P:viral RNA genome replication"/>
    <property type="evidence" value="ECO:0007669"/>
    <property type="project" value="InterPro"/>
</dbReference>
<dbReference type="InterPro" id="IPR007094">
    <property type="entry name" value="RNA-dir_pol_PSvirus"/>
</dbReference>
<dbReference type="GO" id="GO:0003968">
    <property type="term" value="F:RNA-directed RNA polymerase activity"/>
    <property type="evidence" value="ECO:0007669"/>
    <property type="project" value="InterPro"/>
</dbReference>
<organism evidence="3">
    <name type="scientific">viral metagenome</name>
    <dbReference type="NCBI Taxonomy" id="1070528"/>
    <lineage>
        <taxon>unclassified sequences</taxon>
        <taxon>metagenomes</taxon>
        <taxon>organismal metagenomes</taxon>
    </lineage>
</organism>
<sequence>MPRIKKYFANYIYKNGNSDVPLEHGNELFPKRDRVDVNTSNNKEFKYAKHQSESFNDTEVGSGRTEMGVYPSSGGIGSDTSKSGRVKRDQASSSTDSEWIQWRIEPIKSFGTVWVEVNGFSESKRLKIKQSAFGSAKSIKNSRSRIKSILNRDHVYRSPWISRVLSPLLNEHLSTTQPEGWCKVSRRDVASSDRKALQSYTRIRNFSSKRVWILLYQSGYEAFQRLTGLGFQEEKTITLSEPETAVYSLAKDANSGAPLFIAKNTDYAISHTLKSVKQLVNHPCLNRMIGGNIPFFGTISDDFLVGNYTYVNVIFHRLQVSVDEFKKFQVKVRQVWCVPFTIVATEYMYFNTFVKRCISKSQTEDRAVYSSGLNSKQISEKIVSQLRESLTYFHPNMKKFISSGDYSKFDQTIPVEFIDIFFDIHAEYLKMNRKQRILFDFLRMYYKYTPFIYESNVNIKQRGISSGLFCTNYFDTFVNTTLVIAAETLAQNISVEDRSDYLLNKRVFGDIGSLVERTNYTVRRTNFALFSVCGDDLLWITDHIQNSIMSELCKSMDMTIAFGPPKHYSSDDIFFLGRYWNTDNEPYQTEEYLIAHALFRTKRYDKNNVNFSSEDELELYRVLSIYTPFSNGWEYLIKHFANWPPFLKFVEQKGSFKLLKDWPYEDYITVNFRESLRWDNPVFGY</sequence>
<dbReference type="InterPro" id="IPR001205">
    <property type="entry name" value="RNA-dir_pol_C"/>
</dbReference>
<feature type="domain" description="RdRp catalytic" evidence="2">
    <location>
        <begin position="399"/>
        <end position="549"/>
    </location>
</feature>
<comment type="caution">
    <text evidence="3">The sequence shown here is derived from an EMBL/GenBank/DDBJ whole genome shotgun (WGS) entry which is preliminary data.</text>
</comment>
<protein>
    <submittedName>
        <fullName evidence="3">RdRp</fullName>
    </submittedName>
</protein>